<keyword evidence="2" id="KW-1185">Reference proteome</keyword>
<gene>
    <name evidence="1" type="ORF">CVT25_004043</name>
</gene>
<evidence type="ECO:0000313" key="1">
    <source>
        <dbReference type="EMBL" id="PPQ83304.1"/>
    </source>
</evidence>
<reference evidence="1 2" key="1">
    <citation type="journal article" date="2018" name="Evol. Lett.">
        <title>Horizontal gene cluster transfer increased hallucinogenic mushroom diversity.</title>
        <authorList>
            <person name="Reynolds H.T."/>
            <person name="Vijayakumar V."/>
            <person name="Gluck-Thaler E."/>
            <person name="Korotkin H.B."/>
            <person name="Matheny P.B."/>
            <person name="Slot J.C."/>
        </authorList>
    </citation>
    <scope>NUCLEOTIDE SEQUENCE [LARGE SCALE GENOMIC DNA]</scope>
    <source>
        <strain evidence="1 2">2631</strain>
    </source>
</reference>
<dbReference type="InParanoid" id="A0A409WXQ8"/>
<comment type="caution">
    <text evidence="1">The sequence shown here is derived from an EMBL/GenBank/DDBJ whole genome shotgun (WGS) entry which is preliminary data.</text>
</comment>
<evidence type="ECO:0000313" key="2">
    <source>
        <dbReference type="Proteomes" id="UP000283269"/>
    </source>
</evidence>
<dbReference type="OrthoDB" id="3070186at2759"/>
<dbReference type="Proteomes" id="UP000283269">
    <property type="component" value="Unassembled WGS sequence"/>
</dbReference>
<name>A0A409WXQ8_PSICY</name>
<accession>A0A409WXQ8</accession>
<protein>
    <submittedName>
        <fullName evidence="1">Uncharacterized protein</fullName>
    </submittedName>
</protein>
<dbReference type="AlphaFoldDB" id="A0A409WXQ8"/>
<proteinExistence type="predicted"/>
<sequence>MPQILSMFGKRPTKIEQYSPRVDPSRRKKALSNALQLAPSTSVASSDSRCDDYRKKTSHLRRWLANLLLCLLLRRENGDPLPTLCLDPNIMTSLAYNIFEFLWYGSNTGKSPDRFAFVAMYYASNILPKGLLESTALYTPNGIMVATRLFVVTFSIAAKCFQDGGGENFFKSTSLLKSNLSAFSALSLELAIVEALSSSAKFNLFLHFGEWNRHLRALWDWTLGREQLDGAYQAVGERLQQLLEALNDSSPSEYEYTTTPPPSISKVISSLLGDLNLQASLTSLDG</sequence>
<dbReference type="EMBL" id="NHYD01003030">
    <property type="protein sequence ID" value="PPQ83304.1"/>
    <property type="molecule type" value="Genomic_DNA"/>
</dbReference>
<organism evidence="1 2">
    <name type="scientific">Psilocybe cyanescens</name>
    <dbReference type="NCBI Taxonomy" id="93625"/>
    <lineage>
        <taxon>Eukaryota</taxon>
        <taxon>Fungi</taxon>
        <taxon>Dikarya</taxon>
        <taxon>Basidiomycota</taxon>
        <taxon>Agaricomycotina</taxon>
        <taxon>Agaricomycetes</taxon>
        <taxon>Agaricomycetidae</taxon>
        <taxon>Agaricales</taxon>
        <taxon>Agaricineae</taxon>
        <taxon>Strophariaceae</taxon>
        <taxon>Psilocybe</taxon>
    </lineage>
</organism>